<dbReference type="OrthoDB" id="6418357at2759"/>
<reference evidence="2" key="1">
    <citation type="submission" date="2020-07" db="EMBL/GenBank/DDBJ databases">
        <title>Multicomponent nature underlies the extraordinary mechanical properties of spider dragline silk.</title>
        <authorList>
            <person name="Kono N."/>
            <person name="Nakamura H."/>
            <person name="Mori M."/>
            <person name="Yoshida Y."/>
            <person name="Ohtoshi R."/>
            <person name="Malay A.D."/>
            <person name="Moran D.A.P."/>
            <person name="Tomita M."/>
            <person name="Numata K."/>
            <person name="Arakawa K."/>
        </authorList>
    </citation>
    <scope>NUCLEOTIDE SEQUENCE</scope>
</reference>
<dbReference type="AlphaFoldDB" id="A0A8X6FGP2"/>
<gene>
    <name evidence="2" type="primary">NCL1_34908</name>
    <name evidence="2" type="ORF">TNCT_266881</name>
</gene>
<sequence>MLSISIFLIAFAFVSTHGKDRDNINKYIDEILSTSLPKAVENISLDLNEIPDFSFNVQNSSEENESFGGTVMFDLGNMTGLNVVKRKYCEPSSKAPGSISIVCTVVLPRVVVNYRGRFQEIIGSASSKEDQVLYRDFYGENFIRNAEAQLELTTFEDLNNPALTNFQLLRIREVRKEFHYDDAVENNVSHQIFVPFDEISEPFYQKSLYVFQHVFYGPYRSALEKSVGGVKYPEISLRSSST</sequence>
<feature type="chain" id="PRO_5036480097" evidence="1">
    <location>
        <begin position="19"/>
        <end position="242"/>
    </location>
</feature>
<dbReference type="EMBL" id="BMAO01012260">
    <property type="protein sequence ID" value="GFQ80095.1"/>
    <property type="molecule type" value="Genomic_DNA"/>
</dbReference>
<dbReference type="Proteomes" id="UP000887116">
    <property type="component" value="Unassembled WGS sequence"/>
</dbReference>
<protein>
    <submittedName>
        <fullName evidence="2">Uncharacterized protein</fullName>
    </submittedName>
</protein>
<evidence type="ECO:0000256" key="1">
    <source>
        <dbReference type="SAM" id="SignalP"/>
    </source>
</evidence>
<evidence type="ECO:0000313" key="2">
    <source>
        <dbReference type="EMBL" id="GFQ80095.1"/>
    </source>
</evidence>
<accession>A0A8X6FGP2</accession>
<name>A0A8X6FGP2_TRICU</name>
<organism evidence="2 3">
    <name type="scientific">Trichonephila clavata</name>
    <name type="common">Joro spider</name>
    <name type="synonym">Nephila clavata</name>
    <dbReference type="NCBI Taxonomy" id="2740835"/>
    <lineage>
        <taxon>Eukaryota</taxon>
        <taxon>Metazoa</taxon>
        <taxon>Ecdysozoa</taxon>
        <taxon>Arthropoda</taxon>
        <taxon>Chelicerata</taxon>
        <taxon>Arachnida</taxon>
        <taxon>Araneae</taxon>
        <taxon>Araneomorphae</taxon>
        <taxon>Entelegynae</taxon>
        <taxon>Araneoidea</taxon>
        <taxon>Nephilidae</taxon>
        <taxon>Trichonephila</taxon>
    </lineage>
</organism>
<keyword evidence="3" id="KW-1185">Reference proteome</keyword>
<comment type="caution">
    <text evidence="2">The sequence shown here is derived from an EMBL/GenBank/DDBJ whole genome shotgun (WGS) entry which is preliminary data.</text>
</comment>
<proteinExistence type="predicted"/>
<evidence type="ECO:0000313" key="3">
    <source>
        <dbReference type="Proteomes" id="UP000887116"/>
    </source>
</evidence>
<keyword evidence="1" id="KW-0732">Signal</keyword>
<feature type="signal peptide" evidence="1">
    <location>
        <begin position="1"/>
        <end position="18"/>
    </location>
</feature>